<keyword evidence="4 5" id="KW-0010">Activator</keyword>
<dbReference type="RefSeq" id="WP_173238658.1">
    <property type="nucleotide sequence ID" value="NZ_AP022840.1"/>
</dbReference>
<dbReference type="AlphaFoldDB" id="A0A6F8T9C8"/>
<sequence>MLILSRKKGESIMISTDICITILKNLDGTVDVGISAPKSVPVNRLEVFNKNKTKGKKD</sequence>
<dbReference type="SUPFAM" id="SSF117130">
    <property type="entry name" value="CsrA-like"/>
    <property type="match status" value="1"/>
</dbReference>
<comment type="subcellular location">
    <subcellularLocation>
        <location evidence="5">Cytoplasm</location>
    </subcellularLocation>
</comment>
<keyword evidence="6" id="KW-0614">Plasmid</keyword>
<dbReference type="GO" id="GO:0006402">
    <property type="term" value="P:mRNA catabolic process"/>
    <property type="evidence" value="ECO:0007669"/>
    <property type="project" value="InterPro"/>
</dbReference>
<keyword evidence="5" id="KW-0678">Repressor</keyword>
<dbReference type="GO" id="GO:0006109">
    <property type="term" value="P:regulation of carbohydrate metabolic process"/>
    <property type="evidence" value="ECO:0007669"/>
    <property type="project" value="UniProtKB-UniRule"/>
</dbReference>
<evidence type="ECO:0000256" key="4">
    <source>
        <dbReference type="ARBA" id="ARBA00023159"/>
    </source>
</evidence>
<dbReference type="EMBL" id="AP022840">
    <property type="protein sequence ID" value="BCA97275.1"/>
    <property type="molecule type" value="Genomic_DNA"/>
</dbReference>
<comment type="subunit">
    <text evidence="5">Homodimer; the beta-strands of each monomer intercalate to form a hydrophobic core, while the alpha-helices form wings that extend away from the core.</text>
</comment>
<dbReference type="Proteomes" id="UP000502894">
    <property type="component" value="Plasmid pTUM19329-1"/>
</dbReference>
<comment type="function">
    <text evidence="5">A key translational regulator that binds mRNA to regulate translation initiation and/or mRNA stability. Mediates global changes in gene expression, shifting from rapid growth to stress survival by linking envelope stress, the stringent response and the catabolite repression systems. Usually binds in the 5'-UTR; binding at or near the Shine-Dalgarno sequence prevents ribosome-binding, repressing translation, binding elsewhere in the 5'-UTR can activate translation and/or stabilize the mRNA. Its function is antagonized by small RNA(s).</text>
</comment>
<keyword evidence="2 5" id="KW-0810">Translation regulation</keyword>
<evidence type="ECO:0000256" key="2">
    <source>
        <dbReference type="ARBA" id="ARBA00022845"/>
    </source>
</evidence>
<dbReference type="GO" id="GO:0045947">
    <property type="term" value="P:negative regulation of translational initiation"/>
    <property type="evidence" value="ECO:0007669"/>
    <property type="project" value="UniProtKB-UniRule"/>
</dbReference>
<evidence type="ECO:0000313" key="7">
    <source>
        <dbReference type="Proteomes" id="UP000502894"/>
    </source>
</evidence>
<dbReference type="HAMAP" id="MF_00167">
    <property type="entry name" value="CsrA"/>
    <property type="match status" value="1"/>
</dbReference>
<reference evidence="6" key="1">
    <citation type="journal article" date="2020" name="Microbiol. Resour. Announc.">
        <title>Complete Genome Sequence of Novel Psychrotolerant Legionella Strain TUM19329, Isolated from Antarctic Lake Sediment.</title>
        <authorList>
            <person name="Shimada S."/>
            <person name="Nakai R."/>
            <person name="Aoki K."/>
            <person name="Shimoeda N."/>
            <person name="Ohno G."/>
            <person name="Miyazaki Y."/>
            <person name="Kudoh S."/>
            <person name="Imura S."/>
            <person name="Watanabe K."/>
            <person name="Ishii Y."/>
            <person name="Tateda K."/>
        </authorList>
    </citation>
    <scope>NUCLEOTIDE SEQUENCE [LARGE SCALE GENOMIC DNA]</scope>
    <source>
        <strain evidence="6">TUM19329</strain>
        <plasmid evidence="6">pTUM19329-1</plasmid>
    </source>
</reference>
<geneLocation type="plasmid" evidence="6 7">
    <name>pTUM19329-1</name>
</geneLocation>
<gene>
    <name evidence="5 6" type="primary">csrA</name>
    <name evidence="6" type="ORF">TUM19329_36360</name>
</gene>
<accession>A0A6F8T9C8</accession>
<keyword evidence="1 5" id="KW-0963">Cytoplasm</keyword>
<evidence type="ECO:0000256" key="1">
    <source>
        <dbReference type="ARBA" id="ARBA00022490"/>
    </source>
</evidence>
<dbReference type="InterPro" id="IPR036107">
    <property type="entry name" value="CsrA_sf"/>
</dbReference>
<dbReference type="PANTHER" id="PTHR34984">
    <property type="entry name" value="CARBON STORAGE REGULATOR"/>
    <property type="match status" value="1"/>
</dbReference>
<dbReference type="GO" id="GO:0045948">
    <property type="term" value="P:positive regulation of translational initiation"/>
    <property type="evidence" value="ECO:0007669"/>
    <property type="project" value="UniProtKB-UniRule"/>
</dbReference>
<dbReference type="GO" id="GO:0005829">
    <property type="term" value="C:cytosol"/>
    <property type="evidence" value="ECO:0007669"/>
    <property type="project" value="TreeGrafter"/>
</dbReference>
<dbReference type="Gene3D" id="2.60.40.4380">
    <property type="entry name" value="Translational regulator CsrA"/>
    <property type="match status" value="1"/>
</dbReference>
<dbReference type="Pfam" id="PF02599">
    <property type="entry name" value="CsrA"/>
    <property type="match status" value="1"/>
</dbReference>
<evidence type="ECO:0000313" key="6">
    <source>
        <dbReference type="EMBL" id="BCA97275.1"/>
    </source>
</evidence>
<dbReference type="GO" id="GO:0048027">
    <property type="term" value="F:mRNA 5'-UTR binding"/>
    <property type="evidence" value="ECO:0007669"/>
    <property type="project" value="UniProtKB-UniRule"/>
</dbReference>
<evidence type="ECO:0000256" key="5">
    <source>
        <dbReference type="HAMAP-Rule" id="MF_00167"/>
    </source>
</evidence>
<organism evidence="6 7">
    <name type="scientific">Legionella antarctica</name>
    <dbReference type="NCBI Taxonomy" id="2708020"/>
    <lineage>
        <taxon>Bacteria</taxon>
        <taxon>Pseudomonadati</taxon>
        <taxon>Pseudomonadota</taxon>
        <taxon>Gammaproteobacteria</taxon>
        <taxon>Legionellales</taxon>
        <taxon>Legionellaceae</taxon>
        <taxon>Legionella</taxon>
    </lineage>
</organism>
<dbReference type="InterPro" id="IPR003751">
    <property type="entry name" value="CsrA"/>
</dbReference>
<evidence type="ECO:0000256" key="3">
    <source>
        <dbReference type="ARBA" id="ARBA00022884"/>
    </source>
</evidence>
<dbReference type="KEGG" id="lant:TUM19329_36360"/>
<protein>
    <recommendedName>
        <fullName evidence="5">Translational regulator CsrA</fullName>
    </recommendedName>
    <alternativeName>
        <fullName evidence="5">Carbon storage regulator</fullName>
    </alternativeName>
</protein>
<comment type="similarity">
    <text evidence="5">Belongs to the CsrA/RsmA family.</text>
</comment>
<dbReference type="PANTHER" id="PTHR34984:SF1">
    <property type="entry name" value="CARBON STORAGE REGULATOR"/>
    <property type="match status" value="1"/>
</dbReference>
<keyword evidence="3 5" id="KW-0694">RNA-binding</keyword>
<proteinExistence type="inferred from homology"/>
<keyword evidence="7" id="KW-1185">Reference proteome</keyword>
<name>A0A6F8T9C8_9GAMM</name>